<evidence type="ECO:0000259" key="4">
    <source>
        <dbReference type="PROSITE" id="PS50102"/>
    </source>
</evidence>
<proteinExistence type="predicted"/>
<dbReference type="InterPro" id="IPR000504">
    <property type="entry name" value="RRM_dom"/>
</dbReference>
<comment type="caution">
    <text evidence="5">The sequence shown here is derived from an EMBL/GenBank/DDBJ whole genome shotgun (WGS) entry which is preliminary data.</text>
</comment>
<keyword evidence="6" id="KW-1185">Reference proteome</keyword>
<accession>A0AAD5SN04</accession>
<reference evidence="5" key="1">
    <citation type="submission" date="2020-05" db="EMBL/GenBank/DDBJ databases">
        <title>Phylogenomic resolution of chytrid fungi.</title>
        <authorList>
            <person name="Stajich J.E."/>
            <person name="Amses K."/>
            <person name="Simmons R."/>
            <person name="Seto K."/>
            <person name="Myers J."/>
            <person name="Bonds A."/>
            <person name="Quandt C.A."/>
            <person name="Barry K."/>
            <person name="Liu P."/>
            <person name="Grigoriev I."/>
            <person name="Longcore J.E."/>
            <person name="James T.Y."/>
        </authorList>
    </citation>
    <scope>NUCLEOTIDE SEQUENCE</scope>
    <source>
        <strain evidence="5">JEL0318</strain>
    </source>
</reference>
<dbReference type="PANTHER" id="PTHR48027">
    <property type="entry name" value="HETEROGENEOUS NUCLEAR RIBONUCLEOPROTEIN 87F-RELATED"/>
    <property type="match status" value="1"/>
</dbReference>
<name>A0AAD5SN04_9FUNG</name>
<gene>
    <name evidence="5" type="ORF">HK097_002134</name>
</gene>
<dbReference type="Proteomes" id="UP001212841">
    <property type="component" value="Unassembled WGS sequence"/>
</dbReference>
<feature type="region of interest" description="Disordered" evidence="3">
    <location>
        <begin position="119"/>
        <end position="162"/>
    </location>
</feature>
<dbReference type="SUPFAM" id="SSF54928">
    <property type="entry name" value="RNA-binding domain, RBD"/>
    <property type="match status" value="1"/>
</dbReference>
<dbReference type="Pfam" id="PF00076">
    <property type="entry name" value="RRM_1"/>
    <property type="match status" value="1"/>
</dbReference>
<evidence type="ECO:0000256" key="1">
    <source>
        <dbReference type="ARBA" id="ARBA00022884"/>
    </source>
</evidence>
<dbReference type="SMART" id="SM00360">
    <property type="entry name" value="RRM"/>
    <property type="match status" value="1"/>
</dbReference>
<dbReference type="InterPro" id="IPR035979">
    <property type="entry name" value="RBD_domain_sf"/>
</dbReference>
<dbReference type="InterPro" id="IPR012677">
    <property type="entry name" value="Nucleotide-bd_a/b_plait_sf"/>
</dbReference>
<organism evidence="5 6">
    <name type="scientific">Rhizophlyctis rosea</name>
    <dbReference type="NCBI Taxonomy" id="64517"/>
    <lineage>
        <taxon>Eukaryota</taxon>
        <taxon>Fungi</taxon>
        <taxon>Fungi incertae sedis</taxon>
        <taxon>Chytridiomycota</taxon>
        <taxon>Chytridiomycota incertae sedis</taxon>
        <taxon>Chytridiomycetes</taxon>
        <taxon>Rhizophlyctidales</taxon>
        <taxon>Rhizophlyctidaceae</taxon>
        <taxon>Rhizophlyctis</taxon>
    </lineage>
</organism>
<evidence type="ECO:0000256" key="2">
    <source>
        <dbReference type="PROSITE-ProRule" id="PRU00176"/>
    </source>
</evidence>
<evidence type="ECO:0000313" key="5">
    <source>
        <dbReference type="EMBL" id="KAJ3054309.1"/>
    </source>
</evidence>
<dbReference type="EMBL" id="JADGJD010000145">
    <property type="protein sequence ID" value="KAJ3054309.1"/>
    <property type="molecule type" value="Genomic_DNA"/>
</dbReference>
<dbReference type="AlphaFoldDB" id="A0AAD5SN04"/>
<evidence type="ECO:0000256" key="3">
    <source>
        <dbReference type="SAM" id="MobiDB-lite"/>
    </source>
</evidence>
<dbReference type="CDD" id="cd21608">
    <property type="entry name" value="RRM2_NsCP33_like"/>
    <property type="match status" value="1"/>
</dbReference>
<dbReference type="GO" id="GO:0003723">
    <property type="term" value="F:RNA binding"/>
    <property type="evidence" value="ECO:0007669"/>
    <property type="project" value="UniProtKB-UniRule"/>
</dbReference>
<evidence type="ECO:0000313" key="6">
    <source>
        <dbReference type="Proteomes" id="UP001212841"/>
    </source>
</evidence>
<sequence length="249" mass="27824">MTTSNNEPGGRPSIITLQQKAEALFPHMVISPQKLQEHDSTQIFVGNLAWSTNDDSLHAAFSTYGQVTNSIVLKDQETQRSRGFGFVTYDRQEDAQAAIEAMDGQQLDGRQIRVNIANESTSGEEEEEEGPKNTNHEGNGSEDEDEDEDEDLSTVSSGYATPEFPQDVFENVVVEVRKLVRREPDRRGKRYAILETDLITAAEDATEFKKQAWASCAVELHRTKKAIESKSSRMRKADACCEGLEYGEE</sequence>
<feature type="compositionally biased region" description="Acidic residues" evidence="3">
    <location>
        <begin position="140"/>
        <end position="152"/>
    </location>
</feature>
<dbReference type="Gene3D" id="3.30.70.330">
    <property type="match status" value="1"/>
</dbReference>
<dbReference type="InterPro" id="IPR052462">
    <property type="entry name" value="SLIRP/GR-RBP-like"/>
</dbReference>
<keyword evidence="1 2" id="KW-0694">RNA-binding</keyword>
<dbReference type="PROSITE" id="PS50102">
    <property type="entry name" value="RRM"/>
    <property type="match status" value="1"/>
</dbReference>
<dbReference type="InterPro" id="IPR048289">
    <property type="entry name" value="RRM2_NsCP33-like"/>
</dbReference>
<feature type="domain" description="RRM" evidence="4">
    <location>
        <begin position="41"/>
        <end position="119"/>
    </location>
</feature>
<protein>
    <recommendedName>
        <fullName evidence="4">RRM domain-containing protein</fullName>
    </recommendedName>
</protein>